<evidence type="ECO:0000259" key="7">
    <source>
        <dbReference type="Pfam" id="PF20628"/>
    </source>
</evidence>
<evidence type="ECO:0000313" key="8">
    <source>
        <dbReference type="EMBL" id="ALP54795.1"/>
    </source>
</evidence>
<dbReference type="InterPro" id="IPR006314">
    <property type="entry name" value="Dyp_peroxidase"/>
</dbReference>
<dbReference type="EMBL" id="CP013099">
    <property type="protein sequence ID" value="ALP54795.1"/>
    <property type="molecule type" value="Genomic_DNA"/>
</dbReference>
<sequence>MFSFESDASAAAEALTPLLEVVDGEDTVVGLGPSLVTALDAEIAGLRPFPAMVGSGFDIPSTQYALWFWLRGSDRGELYHRSRVIEHALAMDFQLQEVLDTFLHRDCRDLTGYVDGTENPQGEAAVAAAIVRDQGAGLDGASFVVVQQWLHNLEIFEAMSPLEQDMSVGRRKRDNEELTEAPESSHVKRTAQESFAPEAFMVRRSMPWTEGNDAGLNFVAFGHSLDAFEVMLARMAGHEDGITDALFNYTRPVSGGYYWCPPMAAGRLDLRALNA</sequence>
<dbReference type="KEGG" id="tee:Tel_08915"/>
<dbReference type="InterPro" id="IPR048328">
    <property type="entry name" value="Dyp_perox_C"/>
</dbReference>
<keyword evidence="3" id="KW-0479">Metal-binding</keyword>
<dbReference type="Proteomes" id="UP000055136">
    <property type="component" value="Chromosome"/>
</dbReference>
<keyword evidence="4" id="KW-0560">Oxidoreductase</keyword>
<evidence type="ECO:0000313" key="9">
    <source>
        <dbReference type="Proteomes" id="UP000055136"/>
    </source>
</evidence>
<dbReference type="Pfam" id="PF20628">
    <property type="entry name" value="Dyp_perox_C"/>
    <property type="match status" value="1"/>
</dbReference>
<evidence type="ECO:0000256" key="3">
    <source>
        <dbReference type="ARBA" id="ARBA00022723"/>
    </source>
</evidence>
<keyword evidence="2 8" id="KW-0575">Peroxidase</keyword>
<feature type="region of interest" description="Disordered" evidence="6">
    <location>
        <begin position="166"/>
        <end position="191"/>
    </location>
</feature>
<dbReference type="PANTHER" id="PTHR30521:SF0">
    <property type="entry name" value="DYP-TYPE PEROXIDASE FAMILY PROTEIN"/>
    <property type="match status" value="1"/>
</dbReference>
<feature type="domain" description="Dyp-type peroxidase C-terminal" evidence="7">
    <location>
        <begin position="107"/>
        <end position="263"/>
    </location>
</feature>
<keyword evidence="5" id="KW-0408">Iron</keyword>
<name>A0A0S2TI12_9GAMM</name>
<evidence type="ECO:0000256" key="1">
    <source>
        <dbReference type="ARBA" id="ARBA00001970"/>
    </source>
</evidence>
<keyword evidence="9" id="KW-1185">Reference proteome</keyword>
<dbReference type="PANTHER" id="PTHR30521">
    <property type="entry name" value="DEFERROCHELATASE/PEROXIDASE"/>
    <property type="match status" value="1"/>
</dbReference>
<dbReference type="STRING" id="1748243.Tel_08915"/>
<evidence type="ECO:0000256" key="4">
    <source>
        <dbReference type="ARBA" id="ARBA00023002"/>
    </source>
</evidence>
<dbReference type="NCBIfam" id="TIGR01413">
    <property type="entry name" value="Dyp_perox_fam"/>
    <property type="match status" value="1"/>
</dbReference>
<dbReference type="AlphaFoldDB" id="A0A0S2TI12"/>
<protein>
    <submittedName>
        <fullName evidence="8">Peroxidase</fullName>
    </submittedName>
</protein>
<organism evidence="8 9">
    <name type="scientific">Candidatus Tenderia electrophaga</name>
    <dbReference type="NCBI Taxonomy" id="1748243"/>
    <lineage>
        <taxon>Bacteria</taxon>
        <taxon>Pseudomonadati</taxon>
        <taxon>Pseudomonadota</taxon>
        <taxon>Gammaproteobacteria</taxon>
        <taxon>Candidatus Tenderiales</taxon>
        <taxon>Candidatus Tenderiaceae</taxon>
        <taxon>Candidatus Tenderia</taxon>
    </lineage>
</organism>
<dbReference type="PROSITE" id="PS51404">
    <property type="entry name" value="DYP_PEROXIDASE"/>
    <property type="match status" value="1"/>
</dbReference>
<dbReference type="InterPro" id="IPR011008">
    <property type="entry name" value="Dimeric_a/b-barrel"/>
</dbReference>
<comment type="cofactor">
    <cofactor evidence="1">
        <name>heme b</name>
        <dbReference type="ChEBI" id="CHEBI:60344"/>
    </cofactor>
</comment>
<evidence type="ECO:0000256" key="5">
    <source>
        <dbReference type="ARBA" id="ARBA00023004"/>
    </source>
</evidence>
<evidence type="ECO:0000256" key="6">
    <source>
        <dbReference type="SAM" id="MobiDB-lite"/>
    </source>
</evidence>
<reference evidence="8" key="1">
    <citation type="submission" date="2015-10" db="EMBL/GenBank/DDBJ databases">
        <title>Description of Candidatus Tenderia electrophaga gen. nov, sp. nov., an Uncultivated Electroautotroph from a Biocathode Enrichment.</title>
        <authorList>
            <person name="Eddie B.J."/>
            <person name="Malanoski A.P."/>
            <person name="Wang Z."/>
            <person name="Hall R.J."/>
            <person name="Oh S.D."/>
            <person name="Heiner C."/>
            <person name="Lin B."/>
            <person name="Strycharz-Glaven S.M."/>
        </authorList>
    </citation>
    <scope>NUCLEOTIDE SEQUENCE [LARGE SCALE GENOMIC DNA]</scope>
    <source>
        <strain evidence="8">NRL1</strain>
    </source>
</reference>
<accession>A0A0S2TI12</accession>
<dbReference type="SUPFAM" id="SSF54909">
    <property type="entry name" value="Dimeric alpha+beta barrel"/>
    <property type="match status" value="1"/>
</dbReference>
<evidence type="ECO:0000256" key="2">
    <source>
        <dbReference type="ARBA" id="ARBA00022559"/>
    </source>
</evidence>
<gene>
    <name evidence="8" type="ORF">Tel_08915</name>
</gene>
<proteinExistence type="predicted"/>
<dbReference type="GO" id="GO:0005829">
    <property type="term" value="C:cytosol"/>
    <property type="evidence" value="ECO:0007669"/>
    <property type="project" value="TreeGrafter"/>
</dbReference>
<dbReference type="GO" id="GO:0020037">
    <property type="term" value="F:heme binding"/>
    <property type="evidence" value="ECO:0007669"/>
    <property type="project" value="InterPro"/>
</dbReference>
<dbReference type="GO" id="GO:0046872">
    <property type="term" value="F:metal ion binding"/>
    <property type="evidence" value="ECO:0007669"/>
    <property type="project" value="UniProtKB-KW"/>
</dbReference>
<dbReference type="GO" id="GO:0004601">
    <property type="term" value="F:peroxidase activity"/>
    <property type="evidence" value="ECO:0007669"/>
    <property type="project" value="UniProtKB-KW"/>
</dbReference>